<dbReference type="Pfam" id="PF01381">
    <property type="entry name" value="HTH_3"/>
    <property type="match status" value="1"/>
</dbReference>
<protein>
    <submittedName>
        <fullName evidence="4">ImmA/IrrE family metallo-endopeptidase</fullName>
    </submittedName>
</protein>
<dbReference type="SUPFAM" id="SSF47413">
    <property type="entry name" value="lambda repressor-like DNA-binding domains"/>
    <property type="match status" value="1"/>
</dbReference>
<dbReference type="RefSeq" id="WP_169945473.1">
    <property type="nucleotide sequence ID" value="NZ_CP053015.1"/>
</dbReference>
<dbReference type="GO" id="GO:0003677">
    <property type="term" value="F:DNA binding"/>
    <property type="evidence" value="ECO:0007669"/>
    <property type="project" value="InterPro"/>
</dbReference>
<dbReference type="PANTHER" id="PTHR43236">
    <property type="entry name" value="ANTITOXIN HIGA1"/>
    <property type="match status" value="1"/>
</dbReference>
<keyword evidence="5" id="KW-1185">Reference proteome</keyword>
<evidence type="ECO:0000259" key="3">
    <source>
        <dbReference type="PROSITE" id="PS50943"/>
    </source>
</evidence>
<dbReference type="InterPro" id="IPR001387">
    <property type="entry name" value="Cro/C1-type_HTH"/>
</dbReference>
<dbReference type="Proteomes" id="UP000503018">
    <property type="component" value="Chromosome"/>
</dbReference>
<dbReference type="InterPro" id="IPR010359">
    <property type="entry name" value="IrrE_HExxH"/>
</dbReference>
<proteinExistence type="inferred from homology"/>
<dbReference type="SMART" id="SM00530">
    <property type="entry name" value="HTH_XRE"/>
    <property type="match status" value="1"/>
</dbReference>
<dbReference type="Pfam" id="PF06114">
    <property type="entry name" value="Peptidase_M78"/>
    <property type="match status" value="1"/>
</dbReference>
<sequence length="416" mass="47186">MSMYQQALDDFDLIKSIQEGISPVIVKAQRDSYIQQIEELSKELNEYEQLKSRHFNELEFESIYDIGKALIQARISKRFTQSALANAAGLREQQIQKYEKEFYESASLRRLSEIAVALGLSVNGKFQLSSVYDQRAMLPEGLSLEDFPIAEMNSKGWFNEKLNLRRLDKQERQQAISEFIQSAPREMTAVLHRKTSGRMTTERLAALLAWQARILTLARARVHLANRFTVLPADICGRIAQLSSQNNGIIDAIELLLSYGIIVVFAPHLQKTKIDGAAMSLDGQYGVIGMSLRHDRVDNFWFVLLHELGHLVRHWDKVIAEAMIDESSASGSEDRLEKEADEFAENAILPTVIWRSSLVRFTTKVADVKSFAARHNLHPALIAGRIRRERGYNEFSGLLGSGEVRAVLAQHQLWDS</sequence>
<dbReference type="KEGG" id="slan:GV829_07565"/>
<dbReference type="PANTHER" id="PTHR43236:SF2">
    <property type="entry name" value="BLL0069 PROTEIN"/>
    <property type="match status" value="1"/>
</dbReference>
<dbReference type="InterPro" id="IPR010982">
    <property type="entry name" value="Lambda_DNA-bd_dom_sf"/>
</dbReference>
<feature type="coiled-coil region" evidence="2">
    <location>
        <begin position="30"/>
        <end position="57"/>
    </location>
</feature>
<dbReference type="Gene3D" id="1.10.260.40">
    <property type="entry name" value="lambda repressor-like DNA-binding domains"/>
    <property type="match status" value="1"/>
</dbReference>
<evidence type="ECO:0000256" key="1">
    <source>
        <dbReference type="ARBA" id="ARBA00007227"/>
    </source>
</evidence>
<evidence type="ECO:0000313" key="4">
    <source>
        <dbReference type="EMBL" id="QJQ32325.1"/>
    </source>
</evidence>
<organism evidence="4 5">
    <name type="scientific">Sphingomonas lacunae</name>
    <dbReference type="NCBI Taxonomy" id="2698828"/>
    <lineage>
        <taxon>Bacteria</taxon>
        <taxon>Pseudomonadati</taxon>
        <taxon>Pseudomonadota</taxon>
        <taxon>Alphaproteobacteria</taxon>
        <taxon>Sphingomonadales</taxon>
        <taxon>Sphingomonadaceae</taxon>
        <taxon>Sphingomonas</taxon>
    </lineage>
</organism>
<name>A0A6M4ATE8_9SPHN</name>
<feature type="domain" description="HTH cro/C1-type" evidence="3">
    <location>
        <begin position="70"/>
        <end position="125"/>
    </location>
</feature>
<dbReference type="Gene3D" id="1.10.10.2910">
    <property type="match status" value="1"/>
</dbReference>
<dbReference type="PROSITE" id="PS50943">
    <property type="entry name" value="HTH_CROC1"/>
    <property type="match status" value="1"/>
</dbReference>
<reference evidence="4 5" key="1">
    <citation type="submission" date="2020-01" db="EMBL/GenBank/DDBJ databases">
        <title>Sphingomonas sp. strain CSW-10.</title>
        <authorList>
            <person name="Chen W.-M."/>
        </authorList>
    </citation>
    <scope>NUCLEOTIDE SEQUENCE [LARGE SCALE GENOMIC DNA]</scope>
    <source>
        <strain evidence="4 5">CSW-10</strain>
    </source>
</reference>
<evidence type="ECO:0000256" key="2">
    <source>
        <dbReference type="SAM" id="Coils"/>
    </source>
</evidence>
<accession>A0A6M4ATE8</accession>
<evidence type="ECO:0000313" key="5">
    <source>
        <dbReference type="Proteomes" id="UP000503018"/>
    </source>
</evidence>
<keyword evidence="2" id="KW-0175">Coiled coil</keyword>
<comment type="similarity">
    <text evidence="1">Belongs to the short-chain fatty acyl-CoA assimilation regulator (ScfR) family.</text>
</comment>
<dbReference type="AlphaFoldDB" id="A0A6M4ATE8"/>
<gene>
    <name evidence="4" type="ORF">GV829_07565</name>
</gene>
<dbReference type="CDD" id="cd00093">
    <property type="entry name" value="HTH_XRE"/>
    <property type="match status" value="1"/>
</dbReference>
<dbReference type="EMBL" id="CP053015">
    <property type="protein sequence ID" value="QJQ32325.1"/>
    <property type="molecule type" value="Genomic_DNA"/>
</dbReference>
<dbReference type="InterPro" id="IPR052345">
    <property type="entry name" value="Rad_response_metalloprotease"/>
</dbReference>